<protein>
    <recommendedName>
        <fullName evidence="3">Nephrocystin 3-like N-terminal domain-containing protein</fullName>
    </recommendedName>
</protein>
<keyword evidence="5" id="KW-1185">Reference proteome</keyword>
<feature type="region of interest" description="Disordered" evidence="2">
    <location>
        <begin position="171"/>
        <end position="197"/>
    </location>
</feature>
<dbReference type="Proteomes" id="UP000053328">
    <property type="component" value="Unassembled WGS sequence"/>
</dbReference>
<evidence type="ECO:0000259" key="3">
    <source>
        <dbReference type="Pfam" id="PF24883"/>
    </source>
</evidence>
<accession>A0A0D1ZCK1</accession>
<dbReference type="PANTHER" id="PTHR40619">
    <property type="entry name" value="FUNGAL STAND N-TERMINAL GOODBYE DOMAIN-CONTAINING PROTEIN"/>
    <property type="match status" value="1"/>
</dbReference>
<dbReference type="EMBL" id="KN847499">
    <property type="protein sequence ID" value="KIW10767.1"/>
    <property type="molecule type" value="Genomic_DNA"/>
</dbReference>
<dbReference type="VEuPathDB" id="FungiDB:PV08_10066"/>
<dbReference type="GeneID" id="27337149"/>
<keyword evidence="1" id="KW-0677">Repeat</keyword>
<name>A0A0D1ZCK1_9EURO</name>
<dbReference type="STRING" id="91928.A0A0D1ZCK1"/>
<organism evidence="4 5">
    <name type="scientific">Exophiala spinifera</name>
    <dbReference type="NCBI Taxonomy" id="91928"/>
    <lineage>
        <taxon>Eukaryota</taxon>
        <taxon>Fungi</taxon>
        <taxon>Dikarya</taxon>
        <taxon>Ascomycota</taxon>
        <taxon>Pezizomycotina</taxon>
        <taxon>Eurotiomycetes</taxon>
        <taxon>Chaetothyriomycetidae</taxon>
        <taxon>Chaetothyriales</taxon>
        <taxon>Herpotrichiellaceae</taxon>
        <taxon>Exophiala</taxon>
    </lineage>
</organism>
<dbReference type="Pfam" id="PF24883">
    <property type="entry name" value="NPHP3_N"/>
    <property type="match status" value="1"/>
</dbReference>
<reference evidence="4 5" key="1">
    <citation type="submission" date="2015-01" db="EMBL/GenBank/DDBJ databases">
        <title>The Genome Sequence of Exophiala spinifera CBS89968.</title>
        <authorList>
            <consortium name="The Broad Institute Genomics Platform"/>
            <person name="Cuomo C."/>
            <person name="de Hoog S."/>
            <person name="Gorbushina A."/>
            <person name="Stielow B."/>
            <person name="Teixiera M."/>
            <person name="Abouelleil A."/>
            <person name="Chapman S.B."/>
            <person name="Priest M."/>
            <person name="Young S.K."/>
            <person name="Wortman J."/>
            <person name="Nusbaum C."/>
            <person name="Birren B."/>
        </authorList>
    </citation>
    <scope>NUCLEOTIDE SEQUENCE [LARGE SCALE GENOMIC DNA]</scope>
    <source>
        <strain evidence="4 5">CBS 89968</strain>
    </source>
</reference>
<feature type="compositionally biased region" description="Low complexity" evidence="2">
    <location>
        <begin position="182"/>
        <end position="191"/>
    </location>
</feature>
<dbReference type="InterPro" id="IPR056884">
    <property type="entry name" value="NPHP3-like_N"/>
</dbReference>
<evidence type="ECO:0000256" key="1">
    <source>
        <dbReference type="ARBA" id="ARBA00022737"/>
    </source>
</evidence>
<dbReference type="HOGENOM" id="CLU_016969_0_0_1"/>
<dbReference type="OrthoDB" id="5419927at2759"/>
<dbReference type="AlphaFoldDB" id="A0A0D1ZCK1"/>
<evidence type="ECO:0000313" key="5">
    <source>
        <dbReference type="Proteomes" id="UP000053328"/>
    </source>
</evidence>
<sequence length="459" mass="50992">MAQREYDFCHGSQHVGKFRRKLRDVLNKANVPLQHGMKIVPSVDITSPVISVINMFLDGYCQAAEVREIVNSEFDYLPACFARIDFYFKTYPNDHNILTSCVNLGFTTFKGVEGAVGFYTSYQAQRAGLVILSGPKYQQNLRRCLQEIKSGSDALEDEARMSFTHRMISDNEQTRNWPPRSPMSSRSTTPRLGEAPHWTPRDMWTRLHIPNLDETNLHNVVDSAADIVFQDRGRADQVIETPLFRNWILTPGSARLLVHGDFSGVKKVPPSSILCATVMQALRMTPGIVLTGCHLSLDDHHGGTAMLRSLVAQLLRQFPSFSIDPDPGISMQAIGNGDADQLCRLFVHLVRQLPPKTTLFCLIDGINEYESEEYLHDMDGIVMALVDLVEEADNNTRAKVKLLLTSPQPTVEVRHVFDDVPEALLHVSQLPLVGGGVGFVGLQEQLGGGIIGEIDAGSI</sequence>
<evidence type="ECO:0000256" key="2">
    <source>
        <dbReference type="SAM" id="MobiDB-lite"/>
    </source>
</evidence>
<dbReference type="PANTHER" id="PTHR40619:SF3">
    <property type="entry name" value="FUNGAL STAND N-TERMINAL GOODBYE DOMAIN-CONTAINING PROTEIN"/>
    <property type="match status" value="1"/>
</dbReference>
<proteinExistence type="predicted"/>
<gene>
    <name evidence="4" type="ORF">PV08_10066</name>
</gene>
<dbReference type="RefSeq" id="XP_016230983.1">
    <property type="nucleotide sequence ID" value="XM_016384381.1"/>
</dbReference>
<feature type="domain" description="Nephrocystin 3-like N-terminal" evidence="3">
    <location>
        <begin position="236"/>
        <end position="406"/>
    </location>
</feature>
<evidence type="ECO:0000313" key="4">
    <source>
        <dbReference type="EMBL" id="KIW10767.1"/>
    </source>
</evidence>